<dbReference type="RefSeq" id="WP_205871931.1">
    <property type="nucleotide sequence ID" value="NZ_CP070872.1"/>
</dbReference>
<dbReference type="Pfam" id="PF13411">
    <property type="entry name" value="MerR_1"/>
    <property type="match status" value="1"/>
</dbReference>
<keyword evidence="4" id="KW-1185">Reference proteome</keyword>
<dbReference type="SUPFAM" id="SSF46955">
    <property type="entry name" value="Putative DNA-binding domain"/>
    <property type="match status" value="1"/>
</dbReference>
<reference evidence="3 4" key="1">
    <citation type="submission" date="2021-02" db="EMBL/GenBank/DDBJ databases">
        <title>Complete genome sequence of Lactococcus lactis strain K_LL004.</title>
        <authorList>
            <person name="Kim H.B."/>
        </authorList>
    </citation>
    <scope>NUCLEOTIDE SEQUENCE [LARGE SCALE GENOMIC DNA]</scope>
    <source>
        <strain evidence="3 4">K_LL004</strain>
    </source>
</reference>
<sequence length="125" mass="14503">MTKTYKISEISSLTGLSVTTLHYYEDLDLLKPQHSDSNCHEFTEQDLAWLDFIKRALATGMPLAKIQEYAKLREQGDATIIQRIGLLVEQERVLRGQIAELEAHLDFILQKKHGYYDHLQKNSER</sequence>
<dbReference type="KEGG" id="lti:JW886_09270"/>
<dbReference type="GO" id="GO:0003700">
    <property type="term" value="F:DNA-binding transcription factor activity"/>
    <property type="evidence" value="ECO:0007669"/>
    <property type="project" value="InterPro"/>
</dbReference>
<dbReference type="InterPro" id="IPR047057">
    <property type="entry name" value="MerR_fam"/>
</dbReference>
<dbReference type="PANTHER" id="PTHR30204">
    <property type="entry name" value="REDOX-CYCLING DRUG-SENSING TRANSCRIPTIONAL ACTIVATOR SOXR"/>
    <property type="match status" value="1"/>
</dbReference>
<dbReference type="PROSITE" id="PS50937">
    <property type="entry name" value="HTH_MERR_2"/>
    <property type="match status" value="1"/>
</dbReference>
<dbReference type="Gene3D" id="1.10.1660.10">
    <property type="match status" value="1"/>
</dbReference>
<dbReference type="InterPro" id="IPR000551">
    <property type="entry name" value="MerR-type_HTH_dom"/>
</dbReference>
<dbReference type="AlphaFoldDB" id="A0AA45KG30"/>
<evidence type="ECO:0000313" key="4">
    <source>
        <dbReference type="Proteomes" id="UP000663608"/>
    </source>
</evidence>
<keyword evidence="1" id="KW-0238">DNA-binding</keyword>
<evidence type="ECO:0000256" key="1">
    <source>
        <dbReference type="ARBA" id="ARBA00023125"/>
    </source>
</evidence>
<name>A0AA45KG30_9LACT</name>
<protein>
    <submittedName>
        <fullName evidence="3">MerR family transcriptional regulator</fullName>
    </submittedName>
</protein>
<organism evidence="3 4">
    <name type="scientific">Lactococcus taiwanensis</name>
    <dbReference type="NCBI Taxonomy" id="1151742"/>
    <lineage>
        <taxon>Bacteria</taxon>
        <taxon>Bacillati</taxon>
        <taxon>Bacillota</taxon>
        <taxon>Bacilli</taxon>
        <taxon>Lactobacillales</taxon>
        <taxon>Streptococcaceae</taxon>
        <taxon>Lactococcus</taxon>
    </lineage>
</organism>
<dbReference type="InterPro" id="IPR009061">
    <property type="entry name" value="DNA-bd_dom_put_sf"/>
</dbReference>
<dbReference type="Proteomes" id="UP000663608">
    <property type="component" value="Chromosome"/>
</dbReference>
<gene>
    <name evidence="3" type="ORF">JW886_09270</name>
</gene>
<dbReference type="GO" id="GO:0003677">
    <property type="term" value="F:DNA binding"/>
    <property type="evidence" value="ECO:0007669"/>
    <property type="project" value="UniProtKB-KW"/>
</dbReference>
<evidence type="ECO:0000313" key="3">
    <source>
        <dbReference type="EMBL" id="QSE76624.1"/>
    </source>
</evidence>
<dbReference type="PROSITE" id="PS00552">
    <property type="entry name" value="HTH_MERR_1"/>
    <property type="match status" value="1"/>
</dbReference>
<dbReference type="SMART" id="SM00422">
    <property type="entry name" value="HTH_MERR"/>
    <property type="match status" value="1"/>
</dbReference>
<accession>A0AA45KG30</accession>
<dbReference type="CDD" id="cd01109">
    <property type="entry name" value="HTH_YyaN"/>
    <property type="match status" value="1"/>
</dbReference>
<dbReference type="EMBL" id="CP070872">
    <property type="protein sequence ID" value="QSE76624.1"/>
    <property type="molecule type" value="Genomic_DNA"/>
</dbReference>
<proteinExistence type="predicted"/>
<dbReference type="PANTHER" id="PTHR30204:SF98">
    <property type="entry name" value="HTH-TYPE TRANSCRIPTIONAL REGULATOR ADHR"/>
    <property type="match status" value="1"/>
</dbReference>
<evidence type="ECO:0000259" key="2">
    <source>
        <dbReference type="PROSITE" id="PS50937"/>
    </source>
</evidence>
<feature type="domain" description="HTH merR-type" evidence="2">
    <location>
        <begin position="4"/>
        <end position="72"/>
    </location>
</feature>